<dbReference type="SUPFAM" id="SSF63380">
    <property type="entry name" value="Riboflavin synthase domain-like"/>
    <property type="match status" value="1"/>
</dbReference>
<feature type="transmembrane region" description="Helical" evidence="5">
    <location>
        <begin position="20"/>
        <end position="39"/>
    </location>
</feature>
<feature type="transmembrane region" description="Helical" evidence="5">
    <location>
        <begin position="88"/>
        <end position="110"/>
    </location>
</feature>
<dbReference type="PRINTS" id="PR00410">
    <property type="entry name" value="PHEHYDRXLASE"/>
</dbReference>
<name>A0A2T1HLG5_9HYPH</name>
<feature type="transmembrane region" description="Helical" evidence="5">
    <location>
        <begin position="161"/>
        <end position="182"/>
    </location>
</feature>
<dbReference type="PANTHER" id="PTHR47354">
    <property type="entry name" value="NADH OXIDOREDUCTASE HCR"/>
    <property type="match status" value="1"/>
</dbReference>
<dbReference type="GO" id="GO:0016020">
    <property type="term" value="C:membrane"/>
    <property type="evidence" value="ECO:0007669"/>
    <property type="project" value="UniProtKB-SubCell"/>
</dbReference>
<protein>
    <recommendedName>
        <fullName evidence="6">FAD-binding FR-type domain-containing protein</fullName>
    </recommendedName>
</protein>
<dbReference type="InterPro" id="IPR050415">
    <property type="entry name" value="MRET"/>
</dbReference>
<evidence type="ECO:0000256" key="3">
    <source>
        <dbReference type="ARBA" id="ARBA00022989"/>
    </source>
</evidence>
<feature type="transmembrane region" description="Helical" evidence="5">
    <location>
        <begin position="194"/>
        <end position="214"/>
    </location>
</feature>
<dbReference type="GO" id="GO:0016491">
    <property type="term" value="F:oxidoreductase activity"/>
    <property type="evidence" value="ECO:0007669"/>
    <property type="project" value="InterPro"/>
</dbReference>
<proteinExistence type="predicted"/>
<dbReference type="Pfam" id="PF08022">
    <property type="entry name" value="FAD_binding_8"/>
    <property type="match status" value="1"/>
</dbReference>
<dbReference type="InterPro" id="IPR013130">
    <property type="entry name" value="Fe3_Rdtase_TM_dom"/>
</dbReference>
<dbReference type="Gene3D" id="2.40.30.10">
    <property type="entry name" value="Translation factors"/>
    <property type="match status" value="1"/>
</dbReference>
<reference evidence="8" key="1">
    <citation type="submission" date="2018-03" db="EMBL/GenBank/DDBJ databases">
        <authorList>
            <person name="Sun L."/>
            <person name="Liu H."/>
            <person name="Chen W."/>
            <person name="Huang K."/>
            <person name="Liu W."/>
            <person name="Gao X."/>
        </authorList>
    </citation>
    <scope>NUCLEOTIDE SEQUENCE [LARGE SCALE GENOMIC DNA]</scope>
    <source>
        <strain evidence="8">SH9</strain>
    </source>
</reference>
<evidence type="ECO:0000256" key="5">
    <source>
        <dbReference type="SAM" id="Phobius"/>
    </source>
</evidence>
<sequence>MQDGLVSAGWWWRRPTWPPFGLAALYILAVLCPLALAAFSSIAPTDIMTELAAACGLVAGAMLLMQFLSSGRLKTVSSRLGLDVAIGFHRAAATTILLLVAAHVVALGLAGDEWRPGLVIARVGRLVAAQSARSGVLATATLVLLFVLASGNRSRVMRYEVWRIGHGLGALAVVALSADHAWRLGAYVREPAVALAFVVLAAAAVTLVVIIYAVRPLSTRITGFSVQRVRRLSRDIVELVLKSRYPGSFRFRAGQFVWATIGQRHPVTDHPFSIASSPEELPLVRFLIREVGDTTRSLTALQPGLPVGVDGPHGNFTVEDHTARSIVLVAGGIGIAPVLGILRSLQRKGDRRPIRLLVAGRSARDLVEQEEIAAMTRCLDLQIMVLVENAQRPTGWSWDARPRPMWRASLRASTAPGWRASSAARLP</sequence>
<dbReference type="Gene3D" id="3.40.50.80">
    <property type="entry name" value="Nucleotide-binding domain of ferredoxin-NADP reductase (FNR) module"/>
    <property type="match status" value="1"/>
</dbReference>
<keyword evidence="2 5" id="KW-0812">Transmembrane</keyword>
<dbReference type="InterPro" id="IPR039261">
    <property type="entry name" value="FNR_nucleotide-bd"/>
</dbReference>
<dbReference type="PROSITE" id="PS51384">
    <property type="entry name" value="FAD_FR"/>
    <property type="match status" value="1"/>
</dbReference>
<dbReference type="Pfam" id="PF01794">
    <property type="entry name" value="Ferric_reduct"/>
    <property type="match status" value="1"/>
</dbReference>
<dbReference type="Proteomes" id="UP000239772">
    <property type="component" value="Unassembled WGS sequence"/>
</dbReference>
<evidence type="ECO:0000259" key="6">
    <source>
        <dbReference type="PROSITE" id="PS51384"/>
    </source>
</evidence>
<dbReference type="InterPro" id="IPR017938">
    <property type="entry name" value="Riboflavin_synthase-like_b-brl"/>
</dbReference>
<evidence type="ECO:0000256" key="2">
    <source>
        <dbReference type="ARBA" id="ARBA00022692"/>
    </source>
</evidence>
<evidence type="ECO:0000256" key="1">
    <source>
        <dbReference type="ARBA" id="ARBA00004141"/>
    </source>
</evidence>
<dbReference type="EMBL" id="PVZS01000056">
    <property type="protein sequence ID" value="PSC02484.1"/>
    <property type="molecule type" value="Genomic_DNA"/>
</dbReference>
<feature type="transmembrane region" description="Helical" evidence="5">
    <location>
        <begin position="51"/>
        <end position="68"/>
    </location>
</feature>
<dbReference type="AlphaFoldDB" id="A0A2T1HLG5"/>
<dbReference type="SUPFAM" id="SSF52343">
    <property type="entry name" value="Ferredoxin reductase-like, C-terminal NADP-linked domain"/>
    <property type="match status" value="1"/>
</dbReference>
<keyword evidence="3 5" id="KW-1133">Transmembrane helix</keyword>
<comment type="caution">
    <text evidence="7">The sequence shown here is derived from an EMBL/GenBank/DDBJ whole genome shotgun (WGS) entry which is preliminary data.</text>
</comment>
<evidence type="ECO:0000313" key="7">
    <source>
        <dbReference type="EMBL" id="PSC02484.1"/>
    </source>
</evidence>
<dbReference type="PANTHER" id="PTHR47354:SF5">
    <property type="entry name" value="PROTEIN RFBI"/>
    <property type="match status" value="1"/>
</dbReference>
<feature type="transmembrane region" description="Helical" evidence="5">
    <location>
        <begin position="131"/>
        <end position="149"/>
    </location>
</feature>
<comment type="subcellular location">
    <subcellularLocation>
        <location evidence="1">Membrane</location>
        <topology evidence="1">Multi-pass membrane protein</topology>
    </subcellularLocation>
</comment>
<dbReference type="Pfam" id="PF00175">
    <property type="entry name" value="NAD_binding_1"/>
    <property type="match status" value="1"/>
</dbReference>
<keyword evidence="8" id="KW-1185">Reference proteome</keyword>
<feature type="domain" description="FAD-binding FR-type" evidence="6">
    <location>
        <begin position="219"/>
        <end position="319"/>
    </location>
</feature>
<keyword evidence="4 5" id="KW-0472">Membrane</keyword>
<gene>
    <name evidence="7" type="ORF">SLNSH_23890</name>
</gene>
<accession>A0A2T1HLG5</accession>
<dbReference type="InterPro" id="IPR001433">
    <property type="entry name" value="OxRdtase_FAD/NAD-bd"/>
</dbReference>
<evidence type="ECO:0000313" key="8">
    <source>
        <dbReference type="Proteomes" id="UP000239772"/>
    </source>
</evidence>
<evidence type="ECO:0000256" key="4">
    <source>
        <dbReference type="ARBA" id="ARBA00023136"/>
    </source>
</evidence>
<feature type="transmembrane region" description="Helical" evidence="5">
    <location>
        <begin position="326"/>
        <end position="345"/>
    </location>
</feature>
<dbReference type="InterPro" id="IPR017927">
    <property type="entry name" value="FAD-bd_FR_type"/>
</dbReference>
<organism evidence="7 8">
    <name type="scientific">Alsobacter soli</name>
    <dbReference type="NCBI Taxonomy" id="2109933"/>
    <lineage>
        <taxon>Bacteria</taxon>
        <taxon>Pseudomonadati</taxon>
        <taxon>Pseudomonadota</taxon>
        <taxon>Alphaproteobacteria</taxon>
        <taxon>Hyphomicrobiales</taxon>
        <taxon>Alsobacteraceae</taxon>
        <taxon>Alsobacter</taxon>
    </lineage>
</organism>
<dbReference type="InterPro" id="IPR013112">
    <property type="entry name" value="FAD-bd_8"/>
</dbReference>